<dbReference type="Gene3D" id="1.10.10.10">
    <property type="entry name" value="Winged helix-like DNA-binding domain superfamily/Winged helix DNA-binding domain"/>
    <property type="match status" value="1"/>
</dbReference>
<proteinExistence type="predicted"/>
<gene>
    <name evidence="2" type="ORF">AKJ65_03195</name>
</gene>
<accession>A0A133UKY6</accession>
<name>A0A133UKY6_9EURY</name>
<organism evidence="2 3">
    <name type="scientific">candidate division MSBL1 archaeon SCGC-AAA259E19</name>
    <dbReference type="NCBI Taxonomy" id="1698264"/>
    <lineage>
        <taxon>Archaea</taxon>
        <taxon>Methanobacteriati</taxon>
        <taxon>Methanobacteriota</taxon>
        <taxon>candidate division MSBL1</taxon>
    </lineage>
</organism>
<evidence type="ECO:0000313" key="2">
    <source>
        <dbReference type="EMBL" id="KXA94874.1"/>
    </source>
</evidence>
<protein>
    <recommendedName>
        <fullName evidence="1">HTH hxlR-type domain-containing protein</fullName>
    </recommendedName>
</protein>
<sequence>MVHMKISDLLESPCVKILSFLHEGGEVRFYELTDLISSRGTLSDNLGDLEEEGLIRRRIVESKPIKSFYSLSEKGDEVAKHLSKVKDSF</sequence>
<dbReference type="EMBL" id="LHXO01000035">
    <property type="protein sequence ID" value="KXA94874.1"/>
    <property type="molecule type" value="Genomic_DNA"/>
</dbReference>
<dbReference type="AlphaFoldDB" id="A0A133UKY6"/>
<comment type="caution">
    <text evidence="2">The sequence shown here is derived from an EMBL/GenBank/DDBJ whole genome shotgun (WGS) entry which is preliminary data.</text>
</comment>
<dbReference type="InterPro" id="IPR036390">
    <property type="entry name" value="WH_DNA-bd_sf"/>
</dbReference>
<evidence type="ECO:0000313" key="3">
    <source>
        <dbReference type="Proteomes" id="UP000070284"/>
    </source>
</evidence>
<dbReference type="SUPFAM" id="SSF46785">
    <property type="entry name" value="Winged helix' DNA-binding domain"/>
    <property type="match status" value="1"/>
</dbReference>
<dbReference type="InterPro" id="IPR036388">
    <property type="entry name" value="WH-like_DNA-bd_sf"/>
</dbReference>
<reference evidence="2 3" key="1">
    <citation type="journal article" date="2016" name="Sci. Rep.">
        <title>Metabolic traits of an uncultured archaeal lineage -MSBL1- from brine pools of the Red Sea.</title>
        <authorList>
            <person name="Mwirichia R."/>
            <person name="Alam I."/>
            <person name="Rashid M."/>
            <person name="Vinu M."/>
            <person name="Ba-Alawi W."/>
            <person name="Anthony Kamau A."/>
            <person name="Kamanda Ngugi D."/>
            <person name="Goker M."/>
            <person name="Klenk H.P."/>
            <person name="Bajic V."/>
            <person name="Stingl U."/>
        </authorList>
    </citation>
    <scope>NUCLEOTIDE SEQUENCE [LARGE SCALE GENOMIC DNA]</scope>
    <source>
        <strain evidence="2">SCGC-AAA259E19</strain>
    </source>
</reference>
<evidence type="ECO:0000259" key="1">
    <source>
        <dbReference type="PROSITE" id="PS51118"/>
    </source>
</evidence>
<dbReference type="Proteomes" id="UP000070284">
    <property type="component" value="Unassembled WGS sequence"/>
</dbReference>
<dbReference type="PROSITE" id="PS51118">
    <property type="entry name" value="HTH_HXLR"/>
    <property type="match status" value="1"/>
</dbReference>
<dbReference type="InterPro" id="IPR002577">
    <property type="entry name" value="HTH_HxlR"/>
</dbReference>
<feature type="domain" description="HTH hxlR-type" evidence="1">
    <location>
        <begin position="1"/>
        <end position="89"/>
    </location>
</feature>
<keyword evidence="3" id="KW-1185">Reference proteome</keyword>
<dbReference type="Pfam" id="PF01638">
    <property type="entry name" value="HxlR"/>
    <property type="match status" value="1"/>
</dbReference>